<dbReference type="Gene3D" id="3.60.110.10">
    <property type="entry name" value="Carbon-nitrogen hydrolase"/>
    <property type="match status" value="2"/>
</dbReference>
<dbReference type="EMBL" id="JACHVZ010000006">
    <property type="protein sequence ID" value="MBB2927879.1"/>
    <property type="molecule type" value="Genomic_DNA"/>
</dbReference>
<feature type="region of interest" description="Disordered" evidence="2">
    <location>
        <begin position="244"/>
        <end position="268"/>
    </location>
</feature>
<dbReference type="InterPro" id="IPR003010">
    <property type="entry name" value="C-N_Hydrolase"/>
</dbReference>
<dbReference type="PROSITE" id="PS50263">
    <property type="entry name" value="CN_HYDROLASE"/>
    <property type="match status" value="2"/>
</dbReference>
<dbReference type="RefSeq" id="WP_110386493.1">
    <property type="nucleotide sequence ID" value="NZ_JACHVZ010000006.1"/>
</dbReference>
<keyword evidence="5" id="KW-1185">Reference proteome</keyword>
<evidence type="ECO:0000256" key="2">
    <source>
        <dbReference type="SAM" id="MobiDB-lite"/>
    </source>
</evidence>
<organism evidence="4 5">
    <name type="scientific">Paraburkholderia silvatlantica</name>
    <dbReference type="NCBI Taxonomy" id="321895"/>
    <lineage>
        <taxon>Bacteria</taxon>
        <taxon>Pseudomonadati</taxon>
        <taxon>Pseudomonadota</taxon>
        <taxon>Betaproteobacteria</taxon>
        <taxon>Burkholderiales</taxon>
        <taxon>Burkholderiaceae</taxon>
        <taxon>Paraburkholderia</taxon>
    </lineage>
</organism>
<protein>
    <submittedName>
        <fullName evidence="4">Amidohydrolase</fullName>
    </submittedName>
</protein>
<sequence length="595" mass="65005">MTNQLKVAAVQFEPTMFRKHDNIDALLRLVGQAAREGARLITTPEMATTGYCWVDRAEVSPYVEPVPGPTTTRFVELAKQYGCYVVLGMPEVDPATGLYYNSAVLIGPEGVLGCHRKTHPYISEPKWAAPGNLGHQVFDTPIGRVGLLICMDIHFIETARLLGVAGTDIICHISNWLAERTPAPYWISRAAENDCYLIESNRWGLERGVQFSGGSCVIGRDGSILASVDSGDGIAYAELEPVDRARSQTTVPPQPSSPTVAAPFGRRRPDKYPELMTNPFTWNSLDYFRLYNIAPLPPGRRSRVATAQFNPSGSLADNLAQIARHVECVMNAEHPSLIVFPELSLTGSPSQGAPAEPIPGPATDALVRLAMQYGVYLVAGIAEQAQQHHFNGVVLAGPEGLVGTYRKLHLDDDDLAWATPGENWRTFDTPLGRLGILTGYDALFPESCRVLALAGCDLIACPGALKNRLSSGHPGSAVRQNFPIPTAADPCHWHHFRVRAGENNVYLAFSNRHDAQHGYVGQSGVFGPDTFEFPRRESLVFDAEGYAVLDIDTTNLDTVYPTNVARRKDLLMMRLPHHYTALVESAVRAQAASAR</sequence>
<evidence type="ECO:0000313" key="4">
    <source>
        <dbReference type="EMBL" id="MBB2927879.1"/>
    </source>
</evidence>
<evidence type="ECO:0000259" key="3">
    <source>
        <dbReference type="PROSITE" id="PS50263"/>
    </source>
</evidence>
<dbReference type="Proteomes" id="UP000533533">
    <property type="component" value="Unassembled WGS sequence"/>
</dbReference>
<feature type="domain" description="CN hydrolase" evidence="3">
    <location>
        <begin position="302"/>
        <end position="553"/>
    </location>
</feature>
<proteinExistence type="predicted"/>
<dbReference type="PANTHER" id="PTHR43674">
    <property type="entry name" value="NITRILASE C965.09-RELATED"/>
    <property type="match status" value="1"/>
</dbReference>
<accession>A0ABR6FKC2</accession>
<dbReference type="SUPFAM" id="SSF56317">
    <property type="entry name" value="Carbon-nitrogen hydrolase"/>
    <property type="match status" value="2"/>
</dbReference>
<dbReference type="InterPro" id="IPR036526">
    <property type="entry name" value="C-N_Hydrolase_sf"/>
</dbReference>
<dbReference type="Pfam" id="PF00795">
    <property type="entry name" value="CN_hydrolase"/>
    <property type="match status" value="2"/>
</dbReference>
<gene>
    <name evidence="4" type="ORF">FHX59_002300</name>
</gene>
<feature type="domain" description="CN hydrolase" evidence="3">
    <location>
        <begin position="5"/>
        <end position="241"/>
    </location>
</feature>
<evidence type="ECO:0000256" key="1">
    <source>
        <dbReference type="ARBA" id="ARBA00022801"/>
    </source>
</evidence>
<dbReference type="PANTHER" id="PTHR43674:SF16">
    <property type="entry name" value="CARBON-NITROGEN FAMILY, PUTATIVE (AFU_ORTHOLOGUE AFUA_5G02350)-RELATED"/>
    <property type="match status" value="1"/>
</dbReference>
<feature type="compositionally biased region" description="Low complexity" evidence="2">
    <location>
        <begin position="247"/>
        <end position="263"/>
    </location>
</feature>
<dbReference type="InterPro" id="IPR050345">
    <property type="entry name" value="Aliph_Amidase/BUP"/>
</dbReference>
<evidence type="ECO:0000313" key="5">
    <source>
        <dbReference type="Proteomes" id="UP000533533"/>
    </source>
</evidence>
<comment type="caution">
    <text evidence="4">The sequence shown here is derived from an EMBL/GenBank/DDBJ whole genome shotgun (WGS) entry which is preliminary data.</text>
</comment>
<reference evidence="4 5" key="1">
    <citation type="submission" date="2020-08" db="EMBL/GenBank/DDBJ databases">
        <title>Genomic Encyclopedia of Type Strains, Phase IV (KMG-V): Genome sequencing to study the core and pangenomes of soil and plant-associated prokaryotes.</title>
        <authorList>
            <person name="Whitman W."/>
        </authorList>
    </citation>
    <scope>NUCLEOTIDE SEQUENCE [LARGE SCALE GENOMIC DNA]</scope>
    <source>
        <strain evidence="4 5">SRMrh-85</strain>
    </source>
</reference>
<name>A0ABR6FKC2_9BURK</name>
<keyword evidence="1" id="KW-0378">Hydrolase</keyword>